<feature type="transmembrane region" description="Helical" evidence="1">
    <location>
        <begin position="86"/>
        <end position="110"/>
    </location>
</feature>
<feature type="transmembrane region" description="Helical" evidence="1">
    <location>
        <begin position="214"/>
        <end position="232"/>
    </location>
</feature>
<keyword evidence="1" id="KW-1133">Transmembrane helix</keyword>
<feature type="transmembrane region" description="Helical" evidence="1">
    <location>
        <begin position="12"/>
        <end position="35"/>
    </location>
</feature>
<sequence length="238" mass="27278">MSRWIQTFAKDVRILRPPLILGVVATLLFSILIMVKVPKSAAFLGIILSSLYLLFSFPLLVWWGLKSEGQQLHQWLHQPQPVWMLLLSKVIAALSVTCVVVIVSLVYPLYFLIAMGNPSQLIGIALALVWQIVLSSLSLATLILLFWSLYHWLKNWVGNKTWLLLLLIFISLSVLDLMWIKSDLYASLTQWGEIRPYELWTVLETNPPLYIGDYIYDFAVSIIDYGIACWIIEKKVEV</sequence>
<reference evidence="2 3" key="1">
    <citation type="submission" date="2020-01" db="EMBL/GenBank/DDBJ databases">
        <authorList>
            <person name="Gulvik C.A."/>
            <person name="Batra D.G."/>
        </authorList>
    </citation>
    <scope>NUCLEOTIDE SEQUENCE [LARGE SCALE GENOMIC DNA]</scope>
    <source>
        <strain evidence="2 3">W9323</strain>
    </source>
</reference>
<keyword evidence="1" id="KW-0812">Transmembrane</keyword>
<gene>
    <name evidence="2" type="ORF">GXN76_12380</name>
</gene>
<accession>A0A7D4BL09</accession>
<keyword evidence="1" id="KW-0472">Membrane</keyword>
<organism evidence="2 3">
    <name type="scientific">Kroppenstedtia pulmonis</name>
    <dbReference type="NCBI Taxonomy" id="1380685"/>
    <lineage>
        <taxon>Bacteria</taxon>
        <taxon>Bacillati</taxon>
        <taxon>Bacillota</taxon>
        <taxon>Bacilli</taxon>
        <taxon>Bacillales</taxon>
        <taxon>Thermoactinomycetaceae</taxon>
        <taxon>Kroppenstedtia</taxon>
    </lineage>
</organism>
<dbReference type="RefSeq" id="WP_173223612.1">
    <property type="nucleotide sequence ID" value="NZ_CP048104.1"/>
</dbReference>
<proteinExistence type="predicted"/>
<dbReference type="AlphaFoldDB" id="A0A7D4BL09"/>
<dbReference type="Proteomes" id="UP000503088">
    <property type="component" value="Chromosome"/>
</dbReference>
<feature type="transmembrane region" description="Helical" evidence="1">
    <location>
        <begin position="122"/>
        <end position="150"/>
    </location>
</feature>
<evidence type="ECO:0000256" key="1">
    <source>
        <dbReference type="SAM" id="Phobius"/>
    </source>
</evidence>
<evidence type="ECO:0000313" key="2">
    <source>
        <dbReference type="EMBL" id="QKG85190.1"/>
    </source>
</evidence>
<feature type="transmembrane region" description="Helical" evidence="1">
    <location>
        <begin position="41"/>
        <end position="65"/>
    </location>
</feature>
<name>A0A7D4BL09_9BACL</name>
<dbReference type="KEGG" id="kpul:GXN76_12380"/>
<keyword evidence="3" id="KW-1185">Reference proteome</keyword>
<dbReference type="EMBL" id="CP048104">
    <property type="protein sequence ID" value="QKG85190.1"/>
    <property type="molecule type" value="Genomic_DNA"/>
</dbReference>
<evidence type="ECO:0000313" key="3">
    <source>
        <dbReference type="Proteomes" id="UP000503088"/>
    </source>
</evidence>
<protein>
    <submittedName>
        <fullName evidence="2">Uncharacterized protein</fullName>
    </submittedName>
</protein>
<feature type="transmembrane region" description="Helical" evidence="1">
    <location>
        <begin position="162"/>
        <end position="180"/>
    </location>
</feature>